<reference evidence="1 3" key="1">
    <citation type="submission" date="2015-11" db="EMBL/GenBank/DDBJ databases">
        <title>Genomic analysis of 38 Legionella species identifies large and diverse effector repertoires.</title>
        <authorList>
            <person name="Burstein D."/>
            <person name="Amaro F."/>
            <person name="Zusman T."/>
            <person name="Lifshitz Z."/>
            <person name="Cohen O."/>
            <person name="Gilbert J.A."/>
            <person name="Pupko T."/>
            <person name="Shuman H.A."/>
            <person name="Segal G."/>
        </authorList>
    </citation>
    <scope>NUCLEOTIDE SEQUENCE [LARGE SCALE GENOMIC DNA]</scope>
    <source>
        <strain evidence="1 3">ATCC 43877</strain>
    </source>
</reference>
<dbReference type="Proteomes" id="UP000054985">
    <property type="component" value="Unassembled WGS sequence"/>
</dbReference>
<sequence>MKMLLFAGLSHMNGIYLNTSGKLTAAPFSLFKGEGLGMRVSYQLTRSRIKLRYITLKMLTK</sequence>
<dbReference type="EMBL" id="UGOG01000001">
    <property type="protein sequence ID" value="STX63750.1"/>
    <property type="molecule type" value="Genomic_DNA"/>
</dbReference>
<dbReference type="STRING" id="39962.Lmor_0231"/>
<accession>A0A378K0F5</accession>
<dbReference type="AlphaFoldDB" id="A0A378K0F5"/>
<evidence type="ECO:0000313" key="3">
    <source>
        <dbReference type="Proteomes" id="UP000054985"/>
    </source>
</evidence>
<gene>
    <name evidence="1" type="ORF">Lmor_0231</name>
    <name evidence="2" type="ORF">NCTC12239_02698</name>
</gene>
<proteinExistence type="predicted"/>
<dbReference type="Proteomes" id="UP000254040">
    <property type="component" value="Unassembled WGS sequence"/>
</dbReference>
<evidence type="ECO:0000313" key="4">
    <source>
        <dbReference type="Proteomes" id="UP000254040"/>
    </source>
</evidence>
<organism evidence="2 4">
    <name type="scientific">Legionella moravica</name>
    <dbReference type="NCBI Taxonomy" id="39962"/>
    <lineage>
        <taxon>Bacteria</taxon>
        <taxon>Pseudomonadati</taxon>
        <taxon>Pseudomonadota</taxon>
        <taxon>Gammaproteobacteria</taxon>
        <taxon>Legionellales</taxon>
        <taxon>Legionellaceae</taxon>
        <taxon>Legionella</taxon>
    </lineage>
</organism>
<evidence type="ECO:0000313" key="1">
    <source>
        <dbReference type="EMBL" id="KTD38828.1"/>
    </source>
</evidence>
<protein>
    <submittedName>
        <fullName evidence="2">Uncharacterized protein</fullName>
    </submittedName>
</protein>
<keyword evidence="3" id="KW-1185">Reference proteome</keyword>
<name>A0A378K0F5_9GAMM</name>
<dbReference type="EMBL" id="LNYN01000006">
    <property type="protein sequence ID" value="KTD38828.1"/>
    <property type="molecule type" value="Genomic_DNA"/>
</dbReference>
<evidence type="ECO:0000313" key="2">
    <source>
        <dbReference type="EMBL" id="STX63750.1"/>
    </source>
</evidence>
<reference evidence="2 4" key="2">
    <citation type="submission" date="2018-06" db="EMBL/GenBank/DDBJ databases">
        <authorList>
            <consortium name="Pathogen Informatics"/>
            <person name="Doyle S."/>
        </authorList>
    </citation>
    <scope>NUCLEOTIDE SEQUENCE [LARGE SCALE GENOMIC DNA]</scope>
    <source>
        <strain evidence="2 4">NCTC12239</strain>
    </source>
</reference>